<keyword evidence="13 14" id="KW-0472">Membrane</keyword>
<dbReference type="InterPro" id="IPR004358">
    <property type="entry name" value="Sig_transdc_His_kin-like_C"/>
</dbReference>
<evidence type="ECO:0000256" key="9">
    <source>
        <dbReference type="ARBA" id="ARBA00022777"/>
    </source>
</evidence>
<dbReference type="Gene3D" id="3.30.565.10">
    <property type="entry name" value="Histidine kinase-like ATPase, C-terminal domain"/>
    <property type="match status" value="1"/>
</dbReference>
<comment type="catalytic activity">
    <reaction evidence="1">
        <text>ATP + protein L-histidine = ADP + protein N-phospho-L-histidine.</text>
        <dbReference type="EC" id="2.7.13.3"/>
    </reaction>
</comment>
<feature type="domain" description="Histidine kinase" evidence="15">
    <location>
        <begin position="263"/>
        <end position="480"/>
    </location>
</feature>
<evidence type="ECO:0000256" key="1">
    <source>
        <dbReference type="ARBA" id="ARBA00000085"/>
    </source>
</evidence>
<dbReference type="PROSITE" id="PS50885">
    <property type="entry name" value="HAMP"/>
    <property type="match status" value="1"/>
</dbReference>
<evidence type="ECO:0000313" key="18">
    <source>
        <dbReference type="Proteomes" id="UP001231915"/>
    </source>
</evidence>
<keyword evidence="7 14" id="KW-0812">Transmembrane</keyword>
<evidence type="ECO:0000313" key="17">
    <source>
        <dbReference type="EMBL" id="MDK2595533.1"/>
    </source>
</evidence>
<dbReference type="Proteomes" id="UP001231915">
    <property type="component" value="Unassembled WGS sequence"/>
</dbReference>
<evidence type="ECO:0000256" key="3">
    <source>
        <dbReference type="ARBA" id="ARBA00012438"/>
    </source>
</evidence>
<keyword evidence="4" id="KW-1003">Cell membrane</keyword>
<dbReference type="Gene3D" id="1.10.287.130">
    <property type="match status" value="1"/>
</dbReference>
<dbReference type="PROSITE" id="PS50109">
    <property type="entry name" value="HIS_KIN"/>
    <property type="match status" value="1"/>
</dbReference>
<comment type="subcellular location">
    <subcellularLocation>
        <location evidence="2">Cell membrane</location>
        <topology evidence="2">Multi-pass membrane protein</topology>
    </subcellularLocation>
</comment>
<keyword evidence="11 14" id="KW-1133">Transmembrane helix</keyword>
<protein>
    <recommendedName>
        <fullName evidence="3">histidine kinase</fullName>
        <ecNumber evidence="3">2.7.13.3</ecNumber>
    </recommendedName>
</protein>
<feature type="transmembrane region" description="Helical" evidence="14">
    <location>
        <begin position="171"/>
        <end position="197"/>
    </location>
</feature>
<dbReference type="InterPro" id="IPR036890">
    <property type="entry name" value="HATPase_C_sf"/>
</dbReference>
<evidence type="ECO:0000256" key="4">
    <source>
        <dbReference type="ARBA" id="ARBA00022475"/>
    </source>
</evidence>
<evidence type="ECO:0000256" key="5">
    <source>
        <dbReference type="ARBA" id="ARBA00022553"/>
    </source>
</evidence>
<evidence type="ECO:0000256" key="14">
    <source>
        <dbReference type="SAM" id="Phobius"/>
    </source>
</evidence>
<feature type="transmembrane region" description="Helical" evidence="14">
    <location>
        <begin position="6"/>
        <end position="30"/>
    </location>
</feature>
<dbReference type="InterPro" id="IPR005467">
    <property type="entry name" value="His_kinase_dom"/>
</dbReference>
<evidence type="ECO:0000259" key="16">
    <source>
        <dbReference type="PROSITE" id="PS50885"/>
    </source>
</evidence>
<dbReference type="SUPFAM" id="SSF47384">
    <property type="entry name" value="Homodimeric domain of signal transducing histidine kinase"/>
    <property type="match status" value="1"/>
</dbReference>
<dbReference type="PANTHER" id="PTHR45528:SF1">
    <property type="entry name" value="SENSOR HISTIDINE KINASE CPXA"/>
    <property type="match status" value="1"/>
</dbReference>
<keyword evidence="9 17" id="KW-0418">Kinase</keyword>
<evidence type="ECO:0000256" key="6">
    <source>
        <dbReference type="ARBA" id="ARBA00022679"/>
    </source>
</evidence>
<keyword evidence="6" id="KW-0808">Transferase</keyword>
<evidence type="ECO:0000259" key="15">
    <source>
        <dbReference type="PROSITE" id="PS50109"/>
    </source>
</evidence>
<dbReference type="PRINTS" id="PR00344">
    <property type="entry name" value="BCTRLSENSOR"/>
</dbReference>
<dbReference type="SUPFAM" id="SSF55874">
    <property type="entry name" value="ATPase domain of HSP90 chaperone/DNA topoisomerase II/histidine kinase"/>
    <property type="match status" value="1"/>
</dbReference>
<dbReference type="GO" id="GO:0016301">
    <property type="term" value="F:kinase activity"/>
    <property type="evidence" value="ECO:0007669"/>
    <property type="project" value="UniProtKB-KW"/>
</dbReference>
<organism evidence="17 18">
    <name type="scientific">Pseudoalteromonas obscura</name>
    <dbReference type="NCBI Taxonomy" id="3048491"/>
    <lineage>
        <taxon>Bacteria</taxon>
        <taxon>Pseudomonadati</taxon>
        <taxon>Pseudomonadota</taxon>
        <taxon>Gammaproteobacteria</taxon>
        <taxon>Alteromonadales</taxon>
        <taxon>Pseudoalteromonadaceae</taxon>
        <taxon>Pseudoalteromonas</taxon>
    </lineage>
</organism>
<keyword evidence="10" id="KW-0067">ATP-binding</keyword>
<dbReference type="InterPro" id="IPR050398">
    <property type="entry name" value="HssS/ArlS-like"/>
</dbReference>
<evidence type="ECO:0000256" key="8">
    <source>
        <dbReference type="ARBA" id="ARBA00022741"/>
    </source>
</evidence>
<keyword evidence="5" id="KW-0597">Phosphoprotein</keyword>
<keyword evidence="18" id="KW-1185">Reference proteome</keyword>
<dbReference type="Gene3D" id="6.10.340.10">
    <property type="match status" value="1"/>
</dbReference>
<dbReference type="PANTHER" id="PTHR45528">
    <property type="entry name" value="SENSOR HISTIDINE KINASE CPXA"/>
    <property type="match status" value="1"/>
</dbReference>
<dbReference type="InterPro" id="IPR003660">
    <property type="entry name" value="HAMP_dom"/>
</dbReference>
<dbReference type="SMART" id="SM00388">
    <property type="entry name" value="HisKA"/>
    <property type="match status" value="1"/>
</dbReference>
<evidence type="ECO:0000256" key="2">
    <source>
        <dbReference type="ARBA" id="ARBA00004651"/>
    </source>
</evidence>
<evidence type="ECO:0000256" key="12">
    <source>
        <dbReference type="ARBA" id="ARBA00023012"/>
    </source>
</evidence>
<dbReference type="InterPro" id="IPR036097">
    <property type="entry name" value="HisK_dim/P_sf"/>
</dbReference>
<dbReference type="InterPro" id="IPR003594">
    <property type="entry name" value="HATPase_dom"/>
</dbReference>
<evidence type="ECO:0000256" key="10">
    <source>
        <dbReference type="ARBA" id="ARBA00022840"/>
    </source>
</evidence>
<comment type="caution">
    <text evidence="17">The sequence shown here is derived from an EMBL/GenBank/DDBJ whole genome shotgun (WGS) entry which is preliminary data.</text>
</comment>
<dbReference type="InterPro" id="IPR003661">
    <property type="entry name" value="HisK_dim/P_dom"/>
</dbReference>
<dbReference type="EC" id="2.7.13.3" evidence="3"/>
<name>A0ABT7EKI8_9GAMM</name>
<sequence length="480" mass="55436">MKLKYLLFIIFFPLMVLGPAAVGFIAYQFIEQTTFEKLTLLNDMHTTDFIGLHVESRNQTLIKNKLDGYPSYVNAYKKEVLLEVKQSYEHYDGSFLIFDKTLDKWFYKEGYLKGESKMHLSAIGFDTLDGVNVVKIGAEQYIYSKHVFSPWEWEIYGIYPLSKASGLLYEIGFAVFWVCAFILMLLFVITSFIYRYLFLNPLTKITQFSENVSMLKLDNKLVIESPTEFAVLSHSLETMRVKLNDNIEKIEAANEDLSEFSYRTSHDLKSPLTASKQLAKYVLEDIKSGNLQEATSSVERIFNQMSKLESLVDDVLSLTRVDLVTERDEFFDVHDLLSEVKAKIDTFFHTEECVLTMKVDMGYPKIFGQRVRYKQIIENLVSNSFKYKDAAKKQCFVTVTLKDNDHDGIMLEVEDNGVGIPKTYHHEVYDMFKRFHPQLSSGSGLGLAIVKKHVDKLKGYINFDTSDQGTRFTIQIKRNK</sequence>
<reference evidence="17 18" key="1">
    <citation type="submission" date="2023-05" db="EMBL/GenBank/DDBJ databases">
        <title>Pseudoalteromonas ardens sp. nov., Pseudoalteromonas obscura sp. nov., and Pseudoalteromonas umbrosa sp. nov., isolated from the coral Montipora capitata.</title>
        <authorList>
            <person name="Thomas E.M."/>
            <person name="Smith E.M."/>
            <person name="Papke E."/>
            <person name="Shlafstein M.D."/>
            <person name="Oline D.K."/>
            <person name="Videau P."/>
            <person name="Saw J.H."/>
            <person name="Strangman W.K."/>
            <person name="Ushijima B."/>
        </authorList>
    </citation>
    <scope>NUCLEOTIDE SEQUENCE [LARGE SCALE GENOMIC DNA]</scope>
    <source>
        <strain evidence="17 18">P94</strain>
    </source>
</reference>
<evidence type="ECO:0000256" key="7">
    <source>
        <dbReference type="ARBA" id="ARBA00022692"/>
    </source>
</evidence>
<keyword evidence="8" id="KW-0547">Nucleotide-binding</keyword>
<dbReference type="Pfam" id="PF02518">
    <property type="entry name" value="HATPase_c"/>
    <property type="match status" value="1"/>
</dbReference>
<evidence type="ECO:0000256" key="11">
    <source>
        <dbReference type="ARBA" id="ARBA00022989"/>
    </source>
</evidence>
<feature type="domain" description="HAMP" evidence="16">
    <location>
        <begin position="196"/>
        <end position="248"/>
    </location>
</feature>
<accession>A0ABT7EKI8</accession>
<dbReference type="EMBL" id="JASJUT010000003">
    <property type="protein sequence ID" value="MDK2595533.1"/>
    <property type="molecule type" value="Genomic_DNA"/>
</dbReference>
<gene>
    <name evidence="17" type="ORF">QNM18_10795</name>
</gene>
<dbReference type="RefSeq" id="WP_284137200.1">
    <property type="nucleotide sequence ID" value="NZ_JASJUT010000003.1"/>
</dbReference>
<dbReference type="CDD" id="cd00075">
    <property type="entry name" value="HATPase"/>
    <property type="match status" value="1"/>
</dbReference>
<proteinExistence type="predicted"/>
<evidence type="ECO:0000256" key="13">
    <source>
        <dbReference type="ARBA" id="ARBA00023136"/>
    </source>
</evidence>
<dbReference type="SMART" id="SM00387">
    <property type="entry name" value="HATPase_c"/>
    <property type="match status" value="1"/>
</dbReference>
<dbReference type="CDD" id="cd00082">
    <property type="entry name" value="HisKA"/>
    <property type="match status" value="1"/>
</dbReference>
<dbReference type="Pfam" id="PF00512">
    <property type="entry name" value="HisKA"/>
    <property type="match status" value="1"/>
</dbReference>
<keyword evidence="12" id="KW-0902">Two-component regulatory system</keyword>